<keyword evidence="8" id="KW-1185">Reference proteome</keyword>
<accession>A0AAV9V7N0</accession>
<evidence type="ECO:0000313" key="7">
    <source>
        <dbReference type="EMBL" id="KAK6354917.1"/>
    </source>
</evidence>
<sequence length="136" mass="14657">MSSADYVKTLDLENRKVVKEIIKAGDGKTKPKKGDTVSMHYTGTLVDGSKFDSSVDRGTPFTTKIGVGMVIKGWDEGILGIRGGSTMSKGEKSKLYIHSSYAYGDRGFPPVIPAKSDLIFEVELLDVIPAGGKEEL</sequence>
<name>A0AAV9V7N0_9PEZI</name>
<dbReference type="PROSITE" id="PS50059">
    <property type="entry name" value="FKBP_PPIASE"/>
    <property type="match status" value="1"/>
</dbReference>
<dbReference type="EMBL" id="JAVHNQ010000002">
    <property type="protein sequence ID" value="KAK6354917.1"/>
    <property type="molecule type" value="Genomic_DNA"/>
</dbReference>
<evidence type="ECO:0000313" key="8">
    <source>
        <dbReference type="Proteomes" id="UP001375240"/>
    </source>
</evidence>
<dbReference type="Gene3D" id="3.10.50.40">
    <property type="match status" value="1"/>
</dbReference>
<evidence type="ECO:0000256" key="2">
    <source>
        <dbReference type="ARBA" id="ARBA00023110"/>
    </source>
</evidence>
<dbReference type="AlphaFoldDB" id="A0AAV9V7N0"/>
<organism evidence="7 8">
    <name type="scientific">Orbilia brochopaga</name>
    <dbReference type="NCBI Taxonomy" id="3140254"/>
    <lineage>
        <taxon>Eukaryota</taxon>
        <taxon>Fungi</taxon>
        <taxon>Dikarya</taxon>
        <taxon>Ascomycota</taxon>
        <taxon>Pezizomycotina</taxon>
        <taxon>Orbiliomycetes</taxon>
        <taxon>Orbiliales</taxon>
        <taxon>Orbiliaceae</taxon>
        <taxon>Orbilia</taxon>
    </lineage>
</organism>
<comment type="similarity">
    <text evidence="4">Belongs to the FKBP-type PPIase family. FKBP1 subfamily.</text>
</comment>
<dbReference type="GO" id="GO:0005737">
    <property type="term" value="C:cytoplasm"/>
    <property type="evidence" value="ECO:0007669"/>
    <property type="project" value="TreeGrafter"/>
</dbReference>
<protein>
    <recommendedName>
        <fullName evidence="5">peptidylprolyl isomerase</fullName>
        <ecNumber evidence="5">5.2.1.8</ecNumber>
    </recommendedName>
</protein>
<keyword evidence="2 5" id="KW-0697">Rotamase</keyword>
<feature type="domain" description="PPIase FKBP-type" evidence="6">
    <location>
        <begin position="34"/>
        <end position="128"/>
    </location>
</feature>
<comment type="caution">
    <text evidence="7">The sequence shown here is derived from an EMBL/GenBank/DDBJ whole genome shotgun (WGS) entry which is preliminary data.</text>
</comment>
<dbReference type="SUPFAM" id="SSF54534">
    <property type="entry name" value="FKBP-like"/>
    <property type="match status" value="1"/>
</dbReference>
<comment type="catalytic activity">
    <reaction evidence="1 5">
        <text>[protein]-peptidylproline (omega=180) = [protein]-peptidylproline (omega=0)</text>
        <dbReference type="Rhea" id="RHEA:16237"/>
        <dbReference type="Rhea" id="RHEA-COMP:10747"/>
        <dbReference type="Rhea" id="RHEA-COMP:10748"/>
        <dbReference type="ChEBI" id="CHEBI:83833"/>
        <dbReference type="ChEBI" id="CHEBI:83834"/>
        <dbReference type="EC" id="5.2.1.8"/>
    </reaction>
</comment>
<dbReference type="Proteomes" id="UP001375240">
    <property type="component" value="Unassembled WGS sequence"/>
</dbReference>
<evidence type="ECO:0000256" key="1">
    <source>
        <dbReference type="ARBA" id="ARBA00000971"/>
    </source>
</evidence>
<reference evidence="7 8" key="1">
    <citation type="submission" date="2019-10" db="EMBL/GenBank/DDBJ databases">
        <authorList>
            <person name="Palmer J.M."/>
        </authorList>
    </citation>
    <scope>NUCLEOTIDE SEQUENCE [LARGE SCALE GENOMIC DNA]</scope>
    <source>
        <strain evidence="7 8">TWF696</strain>
    </source>
</reference>
<dbReference type="EC" id="5.2.1.8" evidence="5"/>
<dbReference type="PANTHER" id="PTHR10516:SF443">
    <property type="entry name" value="FK506-BINDING PROTEIN 59-RELATED"/>
    <property type="match status" value="1"/>
</dbReference>
<evidence type="ECO:0000256" key="3">
    <source>
        <dbReference type="ARBA" id="ARBA00023235"/>
    </source>
</evidence>
<evidence type="ECO:0000259" key="6">
    <source>
        <dbReference type="PROSITE" id="PS50059"/>
    </source>
</evidence>
<gene>
    <name evidence="7" type="primary">FPR1_1</name>
    <name evidence="7" type="ORF">TWF696_004047</name>
</gene>
<dbReference type="Pfam" id="PF00254">
    <property type="entry name" value="FKBP_C"/>
    <property type="match status" value="1"/>
</dbReference>
<evidence type="ECO:0000256" key="4">
    <source>
        <dbReference type="ARBA" id="ARBA00038106"/>
    </source>
</evidence>
<dbReference type="PANTHER" id="PTHR10516">
    <property type="entry name" value="PEPTIDYL-PROLYL CIS-TRANS ISOMERASE"/>
    <property type="match status" value="1"/>
</dbReference>
<keyword evidence="3 5" id="KW-0413">Isomerase</keyword>
<evidence type="ECO:0000256" key="5">
    <source>
        <dbReference type="PROSITE-ProRule" id="PRU00277"/>
    </source>
</evidence>
<dbReference type="GO" id="GO:0003755">
    <property type="term" value="F:peptidyl-prolyl cis-trans isomerase activity"/>
    <property type="evidence" value="ECO:0007669"/>
    <property type="project" value="UniProtKB-KW"/>
</dbReference>
<dbReference type="InterPro" id="IPR001179">
    <property type="entry name" value="PPIase_FKBP_dom"/>
</dbReference>
<proteinExistence type="inferred from homology"/>
<dbReference type="FunFam" id="3.10.50.40:FF:000025">
    <property type="entry name" value="Peptidylprolyl isomerase"/>
    <property type="match status" value="1"/>
</dbReference>
<dbReference type="InterPro" id="IPR046357">
    <property type="entry name" value="PPIase_dom_sf"/>
</dbReference>
<dbReference type="InterPro" id="IPR050689">
    <property type="entry name" value="FKBP-type_PPIase"/>
</dbReference>